<accession>A0A5E4PJT5</accession>
<name>A0A5E4PJT5_9COXI</name>
<dbReference type="EMBL" id="LR699120">
    <property type="protein sequence ID" value="VVC77234.1"/>
    <property type="molecule type" value="Genomic_DNA"/>
</dbReference>
<protein>
    <submittedName>
        <fullName evidence="1">Uncharacterized protein</fullName>
    </submittedName>
</protein>
<dbReference type="KEGG" id="asip:AQUSIP_25610"/>
<dbReference type="AlphaFoldDB" id="A0A5E4PJT5"/>
<keyword evidence="2" id="KW-1185">Reference proteome</keyword>
<gene>
    <name evidence="1" type="ORF">AQUSIP_25610</name>
</gene>
<evidence type="ECO:0000313" key="1">
    <source>
        <dbReference type="EMBL" id="VVC77234.1"/>
    </source>
</evidence>
<dbReference type="Proteomes" id="UP000324194">
    <property type="component" value="Chromosome 2"/>
</dbReference>
<organism evidence="1 2">
    <name type="scientific">Aquicella siphonis</name>
    <dbReference type="NCBI Taxonomy" id="254247"/>
    <lineage>
        <taxon>Bacteria</taxon>
        <taxon>Pseudomonadati</taxon>
        <taxon>Pseudomonadota</taxon>
        <taxon>Gammaproteobacteria</taxon>
        <taxon>Legionellales</taxon>
        <taxon>Coxiellaceae</taxon>
        <taxon>Aquicella</taxon>
    </lineage>
</organism>
<sequence>MKMLPLLYLHALDADKDTNWQNNGDRSTTS</sequence>
<reference evidence="1 2" key="1">
    <citation type="submission" date="2019-08" db="EMBL/GenBank/DDBJ databases">
        <authorList>
            <person name="Guy L."/>
        </authorList>
    </citation>
    <scope>NUCLEOTIDE SEQUENCE [LARGE SCALE GENOMIC DNA]</scope>
    <source>
        <strain evidence="1 2">SGT-108</strain>
    </source>
</reference>
<evidence type="ECO:0000313" key="2">
    <source>
        <dbReference type="Proteomes" id="UP000324194"/>
    </source>
</evidence>
<proteinExistence type="predicted"/>